<keyword evidence="3" id="KW-1185">Reference proteome</keyword>
<dbReference type="PANTHER" id="PTHR11188">
    <property type="entry name" value="ARRESTIN DOMAIN CONTAINING PROTEIN"/>
    <property type="match status" value="1"/>
</dbReference>
<dbReference type="InterPro" id="IPR014752">
    <property type="entry name" value="Arrestin-like_C"/>
</dbReference>
<accession>A0AAD7ETA2</accession>
<feature type="domain" description="Arrestin-like N-terminal" evidence="1">
    <location>
        <begin position="9"/>
        <end position="154"/>
    </location>
</feature>
<proteinExistence type="predicted"/>
<evidence type="ECO:0000313" key="3">
    <source>
        <dbReference type="Proteomes" id="UP001218218"/>
    </source>
</evidence>
<dbReference type="SUPFAM" id="SSF81296">
    <property type="entry name" value="E set domains"/>
    <property type="match status" value="1"/>
</dbReference>
<reference evidence="2" key="1">
    <citation type="submission" date="2023-03" db="EMBL/GenBank/DDBJ databases">
        <title>Massive genome expansion in bonnet fungi (Mycena s.s.) driven by repeated elements and novel gene families across ecological guilds.</title>
        <authorList>
            <consortium name="Lawrence Berkeley National Laboratory"/>
            <person name="Harder C.B."/>
            <person name="Miyauchi S."/>
            <person name="Viragh M."/>
            <person name="Kuo A."/>
            <person name="Thoen E."/>
            <person name="Andreopoulos B."/>
            <person name="Lu D."/>
            <person name="Skrede I."/>
            <person name="Drula E."/>
            <person name="Henrissat B."/>
            <person name="Morin E."/>
            <person name="Kohler A."/>
            <person name="Barry K."/>
            <person name="LaButti K."/>
            <person name="Morin E."/>
            <person name="Salamov A."/>
            <person name="Lipzen A."/>
            <person name="Mereny Z."/>
            <person name="Hegedus B."/>
            <person name="Baldrian P."/>
            <person name="Stursova M."/>
            <person name="Weitz H."/>
            <person name="Taylor A."/>
            <person name="Grigoriev I.V."/>
            <person name="Nagy L.G."/>
            <person name="Martin F."/>
            <person name="Kauserud H."/>
        </authorList>
    </citation>
    <scope>NUCLEOTIDE SEQUENCE</scope>
    <source>
        <strain evidence="2">CBHHK002</strain>
    </source>
</reference>
<dbReference type="InterPro" id="IPR014756">
    <property type="entry name" value="Ig_E-set"/>
</dbReference>
<protein>
    <recommendedName>
        <fullName evidence="1">Arrestin-like N-terminal domain-containing protein</fullName>
    </recommendedName>
</protein>
<dbReference type="GO" id="GO:0005737">
    <property type="term" value="C:cytoplasm"/>
    <property type="evidence" value="ECO:0007669"/>
    <property type="project" value="TreeGrafter"/>
</dbReference>
<comment type="caution">
    <text evidence="2">The sequence shown here is derived from an EMBL/GenBank/DDBJ whole genome shotgun (WGS) entry which is preliminary data.</text>
</comment>
<name>A0AAD7ETA2_9AGAR</name>
<dbReference type="Proteomes" id="UP001218218">
    <property type="component" value="Unassembled WGS sequence"/>
</dbReference>
<dbReference type="GO" id="GO:0015031">
    <property type="term" value="P:protein transport"/>
    <property type="evidence" value="ECO:0007669"/>
    <property type="project" value="TreeGrafter"/>
</dbReference>
<sequence>MAETLTLHFPDVVRVAGETLQGTVDINIPMATQDKVENVRVKVRGSIVTKLTETKREVGPEGPKNETHYKTETVQLVRLDQQIWDHFNSQPGGQIVTCPFSIQLPPNLPPSFHYAHHQRTVVISYSIEVVGSRHGLFHANRRVRKIFSVVPAADPYELNANAALRQGWNGQWRPTVNSRELRKGIFGDYSEAKIELMLPDLPSYPMYVGIPFSFHVMTRTKPVDEDDLNDKGDKLFPAPPENPADIELVLHLQGHLRAHGVKEELDEKYELKGSLGDKASIANVRITKDQPQWTPSPDHHGKGTWARGVRFEGLMSIPFAPTFTTPIAEWHYTLRYDIDFPGLGNHLKLEVPILVNSGCACPPPPMAPYNPNVPYHYPLPSGPPPSMNLPAEYWSGQDHNWDEDA</sequence>
<dbReference type="Pfam" id="PF00339">
    <property type="entry name" value="Arrestin_N"/>
    <property type="match status" value="1"/>
</dbReference>
<evidence type="ECO:0000259" key="1">
    <source>
        <dbReference type="Pfam" id="PF00339"/>
    </source>
</evidence>
<dbReference type="PANTHER" id="PTHR11188:SF17">
    <property type="entry name" value="FI21816P1"/>
    <property type="match status" value="1"/>
</dbReference>
<dbReference type="Gene3D" id="2.60.40.640">
    <property type="match status" value="1"/>
</dbReference>
<organism evidence="2 3">
    <name type="scientific">Mycena albidolilacea</name>
    <dbReference type="NCBI Taxonomy" id="1033008"/>
    <lineage>
        <taxon>Eukaryota</taxon>
        <taxon>Fungi</taxon>
        <taxon>Dikarya</taxon>
        <taxon>Basidiomycota</taxon>
        <taxon>Agaricomycotina</taxon>
        <taxon>Agaricomycetes</taxon>
        <taxon>Agaricomycetidae</taxon>
        <taxon>Agaricales</taxon>
        <taxon>Marasmiineae</taxon>
        <taxon>Mycenaceae</taxon>
        <taxon>Mycena</taxon>
    </lineage>
</organism>
<evidence type="ECO:0000313" key="2">
    <source>
        <dbReference type="EMBL" id="KAJ7350676.1"/>
    </source>
</evidence>
<dbReference type="InterPro" id="IPR050357">
    <property type="entry name" value="Arrestin_domain-protein"/>
</dbReference>
<gene>
    <name evidence="2" type="ORF">DFH08DRAFT_862098</name>
</gene>
<dbReference type="InterPro" id="IPR011021">
    <property type="entry name" value="Arrestin-like_N"/>
</dbReference>
<dbReference type="AlphaFoldDB" id="A0AAD7ETA2"/>
<dbReference type="EMBL" id="JARIHO010000014">
    <property type="protein sequence ID" value="KAJ7350676.1"/>
    <property type="molecule type" value="Genomic_DNA"/>
</dbReference>